<organism evidence="1 2">
    <name type="scientific">Epidermidibacterium keratini</name>
    <dbReference type="NCBI Taxonomy" id="1891644"/>
    <lineage>
        <taxon>Bacteria</taxon>
        <taxon>Bacillati</taxon>
        <taxon>Actinomycetota</taxon>
        <taxon>Actinomycetes</taxon>
        <taxon>Sporichthyales</taxon>
        <taxon>Sporichthyaceae</taxon>
        <taxon>Epidermidibacterium</taxon>
    </lineage>
</organism>
<dbReference type="EMBL" id="CP047156">
    <property type="protein sequence ID" value="QHC01558.1"/>
    <property type="molecule type" value="Genomic_DNA"/>
</dbReference>
<proteinExistence type="predicted"/>
<evidence type="ECO:0000313" key="2">
    <source>
        <dbReference type="Proteomes" id="UP000463857"/>
    </source>
</evidence>
<dbReference type="InParanoid" id="A0A7L4YR77"/>
<accession>A0A7L4YR77</accession>
<gene>
    <name evidence="1" type="ORF">EK0264_15510</name>
</gene>
<name>A0A7L4YR77_9ACTN</name>
<dbReference type="GO" id="GO:0097367">
    <property type="term" value="F:carbohydrate derivative binding"/>
    <property type="evidence" value="ECO:0007669"/>
    <property type="project" value="InterPro"/>
</dbReference>
<dbReference type="SUPFAM" id="SSF53697">
    <property type="entry name" value="SIS domain"/>
    <property type="match status" value="1"/>
</dbReference>
<dbReference type="KEGG" id="eke:EK0264_15510"/>
<reference evidence="1 2" key="1">
    <citation type="journal article" date="2018" name="Int. J. Syst. Evol. Microbiol.">
        <title>Epidermidibacterium keratini gen. nov., sp. nov., a member of the family Sporichthyaceae, isolated from keratin epidermis.</title>
        <authorList>
            <person name="Lee D.G."/>
            <person name="Trujillo M.E."/>
            <person name="Kang S."/>
            <person name="Nam J.J."/>
            <person name="Kim Y.J."/>
        </authorList>
    </citation>
    <scope>NUCLEOTIDE SEQUENCE [LARGE SCALE GENOMIC DNA]</scope>
    <source>
        <strain evidence="1 2">EPI-7</strain>
    </source>
</reference>
<keyword evidence="2" id="KW-1185">Reference proteome</keyword>
<dbReference type="AlphaFoldDB" id="A0A7L4YR77"/>
<dbReference type="RefSeq" id="WP_159546693.1">
    <property type="nucleotide sequence ID" value="NZ_CP047156.1"/>
</dbReference>
<sequence length="348" mass="35900">MAEPLDLDDTDAVIAADRDRLLFTLAYAGAAVRAALGHIASDGVRRLDAAGTRNLVIVVGAEVAGGAAAIRAISELLEGPPVTICDAIERDHPWLGAADMVLVLTADGMEQQLTDSLSIASARGSEVLVVAPEGSAVHVGAGRLRARWIPPAGDEPGGAFWSALTLVAFLGGASADELERLADDLDATAADCGPSSPRTVNVAKVMGEYAASGGGLAVGEDDVSLSAARLFAARALAWAGMPVAVADVRRDERGIERAIFRSRREGGDDIFHDPYLDGPTTPPAMTLRIVVLAHGPSSGEQRRVAETAQRESVDVTVALPTADTPLTRAAQLYLIAQLAAAYTAVAAG</sequence>
<dbReference type="OrthoDB" id="5241724at2"/>
<dbReference type="InterPro" id="IPR046348">
    <property type="entry name" value="SIS_dom_sf"/>
</dbReference>
<evidence type="ECO:0000313" key="1">
    <source>
        <dbReference type="EMBL" id="QHC01558.1"/>
    </source>
</evidence>
<evidence type="ECO:0008006" key="3">
    <source>
        <dbReference type="Google" id="ProtNLM"/>
    </source>
</evidence>
<dbReference type="Proteomes" id="UP000463857">
    <property type="component" value="Chromosome"/>
</dbReference>
<protein>
    <recommendedName>
        <fullName evidence="3">Mannose-6-phosphate isomerase</fullName>
    </recommendedName>
</protein>
<dbReference type="GO" id="GO:1901135">
    <property type="term" value="P:carbohydrate derivative metabolic process"/>
    <property type="evidence" value="ECO:0007669"/>
    <property type="project" value="InterPro"/>
</dbReference>